<accession>A0A101M464</accession>
<dbReference type="EMBL" id="LKAM01000001">
    <property type="protein sequence ID" value="KUM50624.1"/>
    <property type="molecule type" value="Genomic_DNA"/>
</dbReference>
<evidence type="ECO:0000313" key="1">
    <source>
        <dbReference type="EMBL" id="KUM50624.1"/>
    </source>
</evidence>
<reference evidence="1" key="1">
    <citation type="journal article" date="2015" name="Genome Biol. Evol.">
        <title>Organellar Genomes of White Spruce (Picea glauca): Assembly and Annotation.</title>
        <authorList>
            <person name="Jackman S.D."/>
            <person name="Warren R.L."/>
            <person name="Gibb E.A."/>
            <person name="Vandervalk B.P."/>
            <person name="Mohamadi H."/>
            <person name="Chu J."/>
            <person name="Raymond A."/>
            <person name="Pleasance S."/>
            <person name="Coope R."/>
            <person name="Wildung M.R."/>
            <person name="Ritland C.E."/>
            <person name="Bousquet J."/>
            <person name="Jones S.J."/>
            <person name="Bohlmann J."/>
            <person name="Birol I."/>
        </authorList>
    </citation>
    <scope>NUCLEOTIDE SEQUENCE [LARGE SCALE GENOMIC DNA]</scope>
    <source>
        <tissue evidence="1">Flushing bud</tissue>
    </source>
</reference>
<gene>
    <name evidence="1" type="ORF">ABT39_MTgene468</name>
</gene>
<protein>
    <submittedName>
        <fullName evidence="1">Uncharacterized protein</fullName>
    </submittedName>
</protein>
<geneLocation type="mitochondrion" evidence="1"/>
<sequence>MVLELQPIALHFDLDMERGIRLERILGKLMLLALKLLMGI</sequence>
<proteinExistence type="predicted"/>
<dbReference type="AlphaFoldDB" id="A0A101M464"/>
<keyword evidence="1" id="KW-0496">Mitochondrion</keyword>
<comment type="caution">
    <text evidence="1">The sequence shown here is derived from an EMBL/GenBank/DDBJ whole genome shotgun (WGS) entry which is preliminary data.</text>
</comment>
<name>A0A101M464_PICGL</name>
<organism evidence="1">
    <name type="scientific">Picea glauca</name>
    <name type="common">White spruce</name>
    <name type="synonym">Pinus glauca</name>
    <dbReference type="NCBI Taxonomy" id="3330"/>
    <lineage>
        <taxon>Eukaryota</taxon>
        <taxon>Viridiplantae</taxon>
        <taxon>Streptophyta</taxon>
        <taxon>Embryophyta</taxon>
        <taxon>Tracheophyta</taxon>
        <taxon>Spermatophyta</taxon>
        <taxon>Pinopsida</taxon>
        <taxon>Pinidae</taxon>
        <taxon>Conifers I</taxon>
        <taxon>Pinales</taxon>
        <taxon>Pinaceae</taxon>
        <taxon>Picea</taxon>
    </lineage>
</organism>